<gene>
    <name evidence="1" type="ORF">GA0061099_10597</name>
</gene>
<reference evidence="1 2" key="1">
    <citation type="submission" date="2016-08" db="EMBL/GenBank/DDBJ databases">
        <authorList>
            <person name="Seilhamer J.J."/>
        </authorList>
    </citation>
    <scope>NUCLEOTIDE SEQUENCE [LARGE SCALE GENOMIC DNA]</scope>
    <source>
        <strain evidence="1 2">CCBAU 10071</strain>
    </source>
</reference>
<dbReference type="AlphaFoldDB" id="A0A1C3XM65"/>
<evidence type="ECO:0000313" key="1">
    <source>
        <dbReference type="EMBL" id="SCB53340.1"/>
    </source>
</evidence>
<accession>A0A1C3XM65</accession>
<dbReference type="RefSeq" id="WP_141697810.1">
    <property type="nucleotide sequence ID" value="NZ_FMAE01000059.1"/>
</dbReference>
<sequence length="217" mass="23458">MFRTLEGSIWTFSLGDGPEAVPRALLDTSLAAAFWGFTEHQNTAAAELAAKRLLSVIFHTSGAQAPPAPWIAAAGHAVLAHRTLLPEYGEKVLSLLGSPDAPTPDAEFLKAVVGMALLSLGKGDKEAVKKDVHAAILALAEHRATYGETVRWLDIKFSILRELALREFKEDGLKDKLRAVSKWLRTSYAGGQIAAYLGEAPIKGRGWHNVLAQKKDP</sequence>
<name>A0A1C3XM65_9BRAD</name>
<organism evidence="1 2">
    <name type="scientific">Bradyrhizobium yuanmingense</name>
    <dbReference type="NCBI Taxonomy" id="108015"/>
    <lineage>
        <taxon>Bacteria</taxon>
        <taxon>Pseudomonadati</taxon>
        <taxon>Pseudomonadota</taxon>
        <taxon>Alphaproteobacteria</taxon>
        <taxon>Hyphomicrobiales</taxon>
        <taxon>Nitrobacteraceae</taxon>
        <taxon>Bradyrhizobium</taxon>
    </lineage>
</organism>
<protein>
    <submittedName>
        <fullName evidence="1">Uncharacterized protein</fullName>
    </submittedName>
</protein>
<dbReference type="EMBL" id="FMAE01000059">
    <property type="protein sequence ID" value="SCB53340.1"/>
    <property type="molecule type" value="Genomic_DNA"/>
</dbReference>
<evidence type="ECO:0000313" key="2">
    <source>
        <dbReference type="Proteomes" id="UP000183174"/>
    </source>
</evidence>
<dbReference type="Proteomes" id="UP000183174">
    <property type="component" value="Unassembled WGS sequence"/>
</dbReference>
<proteinExistence type="predicted"/>